<evidence type="ECO:0000259" key="3">
    <source>
        <dbReference type="PROSITE" id="PS51228"/>
    </source>
</evidence>
<feature type="compositionally biased region" description="Pro residues" evidence="2">
    <location>
        <begin position="344"/>
        <end position="366"/>
    </location>
</feature>
<protein>
    <recommendedName>
        <fullName evidence="3">ACB domain-containing protein</fullName>
    </recommendedName>
</protein>
<feature type="region of interest" description="Disordered" evidence="2">
    <location>
        <begin position="426"/>
        <end position="457"/>
    </location>
</feature>
<dbReference type="SUPFAM" id="SSF47027">
    <property type="entry name" value="Acyl-CoA binding protein"/>
    <property type="match status" value="1"/>
</dbReference>
<dbReference type="Pfam" id="PF00887">
    <property type="entry name" value="ACBP"/>
    <property type="match status" value="1"/>
</dbReference>
<dbReference type="InterPro" id="IPR014352">
    <property type="entry name" value="FERM/acyl-CoA-bd_prot_sf"/>
</dbReference>
<feature type="compositionally biased region" description="Basic and acidic residues" evidence="2">
    <location>
        <begin position="146"/>
        <end position="175"/>
    </location>
</feature>
<comment type="caution">
    <text evidence="4">The sequence shown here is derived from an EMBL/GenBank/DDBJ whole genome shotgun (WGS) entry which is preliminary data.</text>
</comment>
<dbReference type="EMBL" id="JASSZA010000005">
    <property type="protein sequence ID" value="KAK2110425.1"/>
    <property type="molecule type" value="Genomic_DNA"/>
</dbReference>
<dbReference type="PANTHER" id="PTHR23310:SF13">
    <property type="entry name" value="DIAZEPAM-BINDING INHIBITOR-LIKE 5"/>
    <property type="match status" value="1"/>
</dbReference>
<evidence type="ECO:0000313" key="5">
    <source>
        <dbReference type="Proteomes" id="UP001266305"/>
    </source>
</evidence>
<dbReference type="InterPro" id="IPR000582">
    <property type="entry name" value="Acyl-CoA-binding_protein"/>
</dbReference>
<evidence type="ECO:0000256" key="2">
    <source>
        <dbReference type="SAM" id="MobiDB-lite"/>
    </source>
</evidence>
<feature type="compositionally biased region" description="Polar residues" evidence="2">
    <location>
        <begin position="180"/>
        <end position="192"/>
    </location>
</feature>
<dbReference type="InterPro" id="IPR022408">
    <property type="entry name" value="Acyl-CoA-binding_prot_CS"/>
</dbReference>
<feature type="region of interest" description="Disordered" evidence="2">
    <location>
        <begin position="343"/>
        <end position="375"/>
    </location>
</feature>
<dbReference type="PROSITE" id="PS51228">
    <property type="entry name" value="ACB_2"/>
    <property type="match status" value="1"/>
</dbReference>
<dbReference type="Gene3D" id="1.20.80.10">
    <property type="match status" value="1"/>
</dbReference>
<dbReference type="PROSITE" id="PS00880">
    <property type="entry name" value="ACB_1"/>
    <property type="match status" value="1"/>
</dbReference>
<feature type="region of interest" description="Disordered" evidence="2">
    <location>
        <begin position="1"/>
        <end position="306"/>
    </location>
</feature>
<sequence>MPGRPRAPSRRRESSAFAAVAPGQNGAQRAPEPSARATRRFRAHRASPAPGHMRDLTHHDHLDNTVPAQGRNTKLQKRFSQGARPPFRSRELGPGPGPGPPSPAADSLSGRPPAPRSGPGPDHPAPRGTRMPAASVKNAPSPSRSAETKPDDKRLAPFRTDPERSTLTPRRDSRGRARAPSQSHPEPQTAPTRRTFRLGPSARAAGGDAPESTALLTRGGTQPGQGARHPPRSMAATLAAARGRLSLSSENAGAARDARHNGRRRRHCATRASAVLTKERAATAPPQRPLVRQVPGVAPGPASGSQRVRLEPGLRIHPHPVTLGAPSILSAPTQRLPRAVLHPAQPPHARLPPTQPPPHARLPPSPSHAHSLRAPPLWDGRVRDRRRFSRLLLPRNIVDRPRQWPPGLQSPVEKTQTLRVLPRAARPLPPRWRPDAGLSTSPPPASSTGISRKGPAASRPMYQVEFELARTALKQLKGPLSDQDKLLLYSWYKQATRGDCHLPAPTASDPKAKAKWEAWTANQGMSRMDAMRAYVAKVEELTRKEAG</sequence>
<name>A0ABQ9VMM9_SAGOE</name>
<dbReference type="Proteomes" id="UP001266305">
    <property type="component" value="Unassembled WGS sequence"/>
</dbReference>
<keyword evidence="5" id="KW-1185">Reference proteome</keyword>
<feature type="compositionally biased region" description="Basic and acidic residues" evidence="2">
    <location>
        <begin position="52"/>
        <end position="63"/>
    </location>
</feature>
<proteinExistence type="predicted"/>
<feature type="domain" description="ACB" evidence="3">
    <location>
        <begin position="462"/>
        <end position="547"/>
    </location>
</feature>
<gene>
    <name evidence="4" type="ORF">P7K49_010171</name>
</gene>
<accession>A0ABQ9VMM9</accession>
<organism evidence="4 5">
    <name type="scientific">Saguinus oedipus</name>
    <name type="common">Cotton-top tamarin</name>
    <name type="synonym">Oedipomidas oedipus</name>
    <dbReference type="NCBI Taxonomy" id="9490"/>
    <lineage>
        <taxon>Eukaryota</taxon>
        <taxon>Metazoa</taxon>
        <taxon>Chordata</taxon>
        <taxon>Craniata</taxon>
        <taxon>Vertebrata</taxon>
        <taxon>Euteleostomi</taxon>
        <taxon>Mammalia</taxon>
        <taxon>Eutheria</taxon>
        <taxon>Euarchontoglires</taxon>
        <taxon>Primates</taxon>
        <taxon>Haplorrhini</taxon>
        <taxon>Platyrrhini</taxon>
        <taxon>Cebidae</taxon>
        <taxon>Callitrichinae</taxon>
        <taxon>Saguinus</taxon>
    </lineage>
</organism>
<dbReference type="PANTHER" id="PTHR23310">
    <property type="entry name" value="ACYL-COA-BINDING PROTEIN, ACBP"/>
    <property type="match status" value="1"/>
</dbReference>
<feature type="compositionally biased region" description="Pro residues" evidence="2">
    <location>
        <begin position="112"/>
        <end position="123"/>
    </location>
</feature>
<dbReference type="InterPro" id="IPR035984">
    <property type="entry name" value="Acyl-CoA-binding_sf"/>
</dbReference>
<dbReference type="PRINTS" id="PR00689">
    <property type="entry name" value="ACOABINDINGP"/>
</dbReference>
<keyword evidence="1" id="KW-0446">Lipid-binding</keyword>
<evidence type="ECO:0000256" key="1">
    <source>
        <dbReference type="ARBA" id="ARBA00023121"/>
    </source>
</evidence>
<evidence type="ECO:0000313" key="4">
    <source>
        <dbReference type="EMBL" id="KAK2110425.1"/>
    </source>
</evidence>
<reference evidence="4 5" key="1">
    <citation type="submission" date="2023-05" db="EMBL/GenBank/DDBJ databases">
        <title>B98-5 Cell Line De Novo Hybrid Assembly: An Optical Mapping Approach.</title>
        <authorList>
            <person name="Kananen K."/>
            <person name="Auerbach J.A."/>
            <person name="Kautto E."/>
            <person name="Blachly J.S."/>
        </authorList>
    </citation>
    <scope>NUCLEOTIDE SEQUENCE [LARGE SCALE GENOMIC DNA]</scope>
    <source>
        <strain evidence="4">B95-8</strain>
        <tissue evidence="4">Cell line</tissue>
    </source>
</reference>